<keyword evidence="9" id="KW-0479">Metal-binding</keyword>
<feature type="domain" description="RdRp catalytic" evidence="10">
    <location>
        <begin position="306"/>
        <end position="451"/>
    </location>
</feature>
<evidence type="ECO:0000256" key="8">
    <source>
        <dbReference type="ARBA" id="ARBA00048744"/>
    </source>
</evidence>
<keyword evidence="5" id="KW-0547">Nucleotide-binding</keyword>
<keyword evidence="2 11" id="KW-0696">RNA-directed RNA polymerase</keyword>
<dbReference type="EC" id="2.7.7.48" evidence="1"/>
<keyword evidence="9" id="KW-0460">Magnesium</keyword>
<sequence length="641" mass="71917">MKSQREIAGLLGLMRCVLADAYAECSVNPDPRDFDYVKARVEDEGLSFLTITLPTFSRDFERSLANGQVDSTLFRSFRKNGAIPAFLQGMLSRIFDRRTGVLDDSPGSIPRDTATIVGAVRQVCRLLTKLQATCLPKREDEAIQGFSSLEQALRSSSIQADYLRDFDRVSRLLWDGMFVDFNPDTLRPSHGPGTTSERISGNQKYNWKVWHERLELYFPFLGWCLPLGAADSKEFDKVRFVQPDKELPSRVILVPKTMKAPRVIAAEPLPAQYVQQAVRSYLYRKIQTSRMAGGRVNFTDQSVNQDLALTGSSDGSVATLDLSDASDRVVLGLVHHMLSGAPDLLECILACRTTHSILPNGTTVGPLEKFASMGSALCFPIESMVFYTICVATLLRKYELPFDRPSVLRVSWLIRVYGDDLIVPSDAAEAVSDSLQGYLCKVNKHKSFWTGKFRESCGLDAYAGFRVTPVYLRRFIPSNRRQHTEIISVSACANQFASRGWQLSAEFLFKRLERILGKLPYVPEDSPAVGRIVFDNCSLGLLYRLNEGRVRWNRHLQRGEVRAWVVEPSYRADRIEGYAALCKSLLNLASSDTLDYQISALHIGASRGRRVRLGESRDPLHLERSARHGVATLKRRAVALT</sequence>
<evidence type="ECO:0000256" key="2">
    <source>
        <dbReference type="ARBA" id="ARBA00022484"/>
    </source>
</evidence>
<organism evidence="11">
    <name type="scientific">Leviviridae sp</name>
    <dbReference type="NCBI Taxonomy" id="2027243"/>
    <lineage>
        <taxon>Viruses</taxon>
        <taxon>Riboviria</taxon>
        <taxon>Orthornavirae</taxon>
        <taxon>Lenarviricota</taxon>
        <taxon>Leviviricetes</taxon>
        <taxon>Norzivirales</taxon>
        <taxon>Fiersviridae</taxon>
    </lineage>
</organism>
<dbReference type="InterPro" id="IPR005093">
    <property type="entry name" value="RNArep_beta"/>
</dbReference>
<proteinExistence type="predicted"/>
<dbReference type="GO" id="GO:0000166">
    <property type="term" value="F:nucleotide binding"/>
    <property type="evidence" value="ECO:0007669"/>
    <property type="project" value="UniProtKB-KW"/>
</dbReference>
<name>A0A514CZT7_9VIRU</name>
<keyword evidence="3" id="KW-0808">Transferase</keyword>
<evidence type="ECO:0000256" key="6">
    <source>
        <dbReference type="ARBA" id="ARBA00022953"/>
    </source>
</evidence>
<comment type="cofactor">
    <cofactor evidence="9">
        <name>Mg(2+)</name>
        <dbReference type="ChEBI" id="CHEBI:18420"/>
    </cofactor>
    <text evidence="9">Binds 2 Mg(2+) per subunit.</text>
</comment>
<evidence type="ECO:0000256" key="5">
    <source>
        <dbReference type="ARBA" id="ARBA00022741"/>
    </source>
</evidence>
<dbReference type="GO" id="GO:0039694">
    <property type="term" value="P:viral RNA genome replication"/>
    <property type="evidence" value="ECO:0007669"/>
    <property type="project" value="InterPro"/>
</dbReference>
<keyword evidence="6" id="KW-0693">Viral RNA replication</keyword>
<dbReference type="GO" id="GO:0003968">
    <property type="term" value="F:RNA-directed RNA polymerase activity"/>
    <property type="evidence" value="ECO:0007669"/>
    <property type="project" value="UniProtKB-KW"/>
</dbReference>
<evidence type="ECO:0000256" key="3">
    <source>
        <dbReference type="ARBA" id="ARBA00022679"/>
    </source>
</evidence>
<feature type="binding site" evidence="9">
    <location>
        <position position="420"/>
    </location>
    <ligand>
        <name>Mg(2+)</name>
        <dbReference type="ChEBI" id="CHEBI:18420"/>
        <label>2</label>
    </ligand>
</feature>
<feature type="binding site" evidence="9">
    <location>
        <position position="419"/>
    </location>
    <ligand>
        <name>Mg(2+)</name>
        <dbReference type="ChEBI" id="CHEBI:18420"/>
        <label>2</label>
    </ligand>
</feature>
<dbReference type="Pfam" id="PF03431">
    <property type="entry name" value="RNA_replicase_B"/>
    <property type="match status" value="1"/>
</dbReference>
<reference evidence="11" key="1">
    <citation type="submission" date="2019-05" db="EMBL/GenBank/DDBJ databases">
        <title>Metatranscriptomic reconstruction reveals RNA viruses with the potential to shape carbon cycling in soil.</title>
        <authorList>
            <person name="Starr E.P."/>
            <person name="Nuccio E."/>
            <person name="Pett-Ridge J."/>
            <person name="Banfield J.F."/>
            <person name="Firestone M.K."/>
        </authorList>
    </citation>
    <scope>NUCLEOTIDE SEQUENCE</scope>
    <source>
        <strain evidence="11">H3_Rhizo_Litter_14_scaffold_466</strain>
    </source>
</reference>
<protein>
    <recommendedName>
        <fullName evidence="1">RNA-directed RNA polymerase</fullName>
        <ecNumber evidence="1">2.7.7.48</ecNumber>
    </recommendedName>
    <alternativeName>
        <fullName evidence="7">RNA replicase beta chain</fullName>
    </alternativeName>
</protein>
<evidence type="ECO:0000313" key="11">
    <source>
        <dbReference type="EMBL" id="QDH86876.1"/>
    </source>
</evidence>
<dbReference type="PROSITE" id="PS50522">
    <property type="entry name" value="RDRP_PHAGE"/>
    <property type="match status" value="1"/>
</dbReference>
<evidence type="ECO:0000256" key="1">
    <source>
        <dbReference type="ARBA" id="ARBA00012494"/>
    </source>
</evidence>
<dbReference type="SUPFAM" id="SSF56672">
    <property type="entry name" value="DNA/RNA polymerases"/>
    <property type="match status" value="1"/>
</dbReference>
<dbReference type="GO" id="GO:0046872">
    <property type="term" value="F:metal ion binding"/>
    <property type="evidence" value="ECO:0007669"/>
    <property type="project" value="UniProtKB-KW"/>
</dbReference>
<accession>A0A514CZT7</accession>
<keyword evidence="4" id="KW-0548">Nucleotidyltransferase</keyword>
<feature type="binding site" evidence="9">
    <location>
        <position position="321"/>
    </location>
    <ligand>
        <name>Mg(2+)</name>
        <dbReference type="ChEBI" id="CHEBI:18420"/>
        <label>2</label>
    </ligand>
</feature>
<evidence type="ECO:0000259" key="10">
    <source>
        <dbReference type="PROSITE" id="PS50522"/>
    </source>
</evidence>
<evidence type="ECO:0000256" key="9">
    <source>
        <dbReference type="PIRSR" id="PIRSR605093-1"/>
    </source>
</evidence>
<dbReference type="InterPro" id="IPR007096">
    <property type="entry name" value="RNA-dir_Rpol_cat_phage"/>
</dbReference>
<dbReference type="InterPro" id="IPR043502">
    <property type="entry name" value="DNA/RNA_pol_sf"/>
</dbReference>
<comment type="catalytic activity">
    <reaction evidence="8">
        <text>RNA(n) + a ribonucleoside 5'-triphosphate = RNA(n+1) + diphosphate</text>
        <dbReference type="Rhea" id="RHEA:21248"/>
        <dbReference type="Rhea" id="RHEA-COMP:14527"/>
        <dbReference type="Rhea" id="RHEA-COMP:17342"/>
        <dbReference type="ChEBI" id="CHEBI:33019"/>
        <dbReference type="ChEBI" id="CHEBI:61557"/>
        <dbReference type="ChEBI" id="CHEBI:140395"/>
        <dbReference type="EC" id="2.7.7.48"/>
    </reaction>
</comment>
<evidence type="ECO:0000256" key="4">
    <source>
        <dbReference type="ARBA" id="ARBA00022695"/>
    </source>
</evidence>
<gene>
    <name evidence="11" type="ORF">H3RhizoLitter14466_000001</name>
</gene>
<dbReference type="EMBL" id="MN032994">
    <property type="protein sequence ID" value="QDH86876.1"/>
    <property type="molecule type" value="Genomic_RNA"/>
</dbReference>
<evidence type="ECO:0000256" key="7">
    <source>
        <dbReference type="ARBA" id="ARBA00030248"/>
    </source>
</evidence>